<dbReference type="RefSeq" id="WP_264244193.1">
    <property type="nucleotide sequence ID" value="NZ_CP107567.1"/>
</dbReference>
<organism evidence="3 4">
    <name type="scientific">Streptomyces peucetius</name>
    <dbReference type="NCBI Taxonomy" id="1950"/>
    <lineage>
        <taxon>Bacteria</taxon>
        <taxon>Bacillati</taxon>
        <taxon>Actinomycetota</taxon>
        <taxon>Actinomycetes</taxon>
        <taxon>Kitasatosporales</taxon>
        <taxon>Streptomycetaceae</taxon>
        <taxon>Streptomyces</taxon>
    </lineage>
</organism>
<feature type="compositionally biased region" description="Low complexity" evidence="1">
    <location>
        <begin position="89"/>
        <end position="112"/>
    </location>
</feature>
<dbReference type="InterPro" id="IPR002372">
    <property type="entry name" value="PQQ_rpt_dom"/>
</dbReference>
<accession>A0ABY6I6F0</accession>
<feature type="region of interest" description="Disordered" evidence="1">
    <location>
        <begin position="1"/>
        <end position="115"/>
    </location>
</feature>
<evidence type="ECO:0000313" key="3">
    <source>
        <dbReference type="EMBL" id="UYQ62579.1"/>
    </source>
</evidence>
<evidence type="ECO:0000256" key="1">
    <source>
        <dbReference type="SAM" id="MobiDB-lite"/>
    </source>
</evidence>
<feature type="compositionally biased region" description="Basic and acidic residues" evidence="1">
    <location>
        <begin position="153"/>
        <end position="171"/>
    </location>
</feature>
<proteinExistence type="predicted"/>
<dbReference type="Pfam" id="PF13360">
    <property type="entry name" value="PQQ_2"/>
    <property type="match status" value="2"/>
</dbReference>
<dbReference type="Gene3D" id="2.130.10.10">
    <property type="entry name" value="YVTN repeat-like/Quinoprotein amine dehydrogenase"/>
    <property type="match status" value="2"/>
</dbReference>
<protein>
    <submittedName>
        <fullName evidence="3">PQQ-like beta-propeller repeat protein</fullName>
    </submittedName>
</protein>
<feature type="compositionally biased region" description="Pro residues" evidence="1">
    <location>
        <begin position="26"/>
        <end position="52"/>
    </location>
</feature>
<gene>
    <name evidence="3" type="ORF">OGH68_14540</name>
</gene>
<evidence type="ECO:0000259" key="2">
    <source>
        <dbReference type="Pfam" id="PF13360"/>
    </source>
</evidence>
<feature type="compositionally biased region" description="Basic and acidic residues" evidence="1">
    <location>
        <begin position="185"/>
        <end position="199"/>
    </location>
</feature>
<evidence type="ECO:0000313" key="4">
    <source>
        <dbReference type="Proteomes" id="UP001163878"/>
    </source>
</evidence>
<keyword evidence="4" id="KW-1185">Reference proteome</keyword>
<dbReference type="InterPro" id="IPR015943">
    <property type="entry name" value="WD40/YVTN_repeat-like_dom_sf"/>
</dbReference>
<dbReference type="EMBL" id="CP107567">
    <property type="protein sequence ID" value="UYQ62579.1"/>
    <property type="molecule type" value="Genomic_DNA"/>
</dbReference>
<dbReference type="PANTHER" id="PTHR34512:SF30">
    <property type="entry name" value="OUTER MEMBRANE PROTEIN ASSEMBLY FACTOR BAMB"/>
    <property type="match status" value="1"/>
</dbReference>
<dbReference type="Proteomes" id="UP001163878">
    <property type="component" value="Chromosome"/>
</dbReference>
<feature type="compositionally biased region" description="Low complexity" evidence="1">
    <location>
        <begin position="15"/>
        <end position="25"/>
    </location>
</feature>
<feature type="domain" description="Pyrrolo-quinoline quinone repeat" evidence="2">
    <location>
        <begin position="382"/>
        <end position="542"/>
    </location>
</feature>
<sequence>MTQPPNQPPQGGFGAPQDPQQGAPQQPQPPQMPPAPQGPPQTPPPAAPPGAPAPGYGYPQQPPAQPGYGYPQQPPGQPGPYSQPPGPYNQPAGPYNQPGPYGGYPTQPQYPGAPAPGGGGAGGFFKGRTGIIVAASAAALLVVGGGTWFALSGDDKKDDKPSVSKSSDDPKPTGSATVDQGDGEGTGREGNDDLNAGRKDGEAKVLFLTKNDTDLPRNGADVFGPWVTGDTVVKAMYREVAGYSVTDGTKKWSVPLPAEVCSAAVQPSADGKIVVGVMNGLTDKAKCNDLQMIDMKTGKAGWKKEIPKPSGIFASLADYTLSISGKTLAVGGGSNSYGFDLATGKQLFGKPKSGCEPFAFAGGPKLIAGARCDSDPEKPKHQIQQIDPATGKPQWTYNTPEGWEVSKVYSVSPLVVSITQREPEKKWSIIALTDNGKLRSQIAGGKNDKFQPRCGGAFVIFGENLEGCTGVAADAKHFYMATETEYGKANELVAFDLDTGKEAWRAPAGGERKMTPLRMEGGNVLVYMQPSYDAGGGVATVAPTGGAPKTLLQHPASTAEIENSFYSPQMAFADGRFFIASGRVSASNDKEEKETKTMMGFGQ</sequence>
<feature type="domain" description="Pyrrolo-quinoline quinone repeat" evidence="2">
    <location>
        <begin position="225"/>
        <end position="347"/>
    </location>
</feature>
<dbReference type="SUPFAM" id="SSF50998">
    <property type="entry name" value="Quinoprotein alcohol dehydrogenase-like"/>
    <property type="match status" value="1"/>
</dbReference>
<feature type="region of interest" description="Disordered" evidence="1">
    <location>
        <begin position="151"/>
        <end position="199"/>
    </location>
</feature>
<dbReference type="PANTHER" id="PTHR34512">
    <property type="entry name" value="CELL SURFACE PROTEIN"/>
    <property type="match status" value="1"/>
</dbReference>
<feature type="compositionally biased region" description="Pro residues" evidence="1">
    <location>
        <begin position="72"/>
        <end position="88"/>
    </location>
</feature>
<reference evidence="3" key="1">
    <citation type="submission" date="2022-10" db="EMBL/GenBank/DDBJ databases">
        <title>Cytochrome P450 Catalyzes Benzene Ring Formation in the Biosynthesis of Trialkyl-Substituted Aromatic Polyketides.</title>
        <authorList>
            <person name="Zhao E."/>
            <person name="Ge H."/>
        </authorList>
    </citation>
    <scope>NUCLEOTIDE SEQUENCE</scope>
    <source>
        <strain evidence="3">NA0869</strain>
    </source>
</reference>
<dbReference type="InterPro" id="IPR011047">
    <property type="entry name" value="Quinoprotein_ADH-like_sf"/>
</dbReference>
<name>A0ABY6I6F0_STRPE</name>